<sequence>RPRYFWVWRSAAQAGAVARQYTMAAAKSQRQQAQARMTQLALASDESTGRAAFAEWRRVAREQRRGRLQKRAATAASQAVHEVSERALLQAALDAWRLQTSEDQTHKLLLSSRERCRCVLERTMLQQVAAQEDALLPSVFFGWSRLRVEARAEQMRGQAARAMAVGQAMVLKNQRAELDWIRRDCLRGTALRCLVHFAPASLDSGSPREGAAFRQFAFGFVGVICSWGLESGPYAWSDPGDDGHMMTHMTTMTNSVKTEVTKRFDDQVGDITEQPTANQEMIRRVASLASGVQGGVVATRFEIAKPRGEKVSREDVTKMISQAMNQKGPAKTAERPGAQPLKWVDWDNNPMPMDSVDQLERTAIFKGFPKATKESNIVEFINDFFKTARSTDKFQDKGDGVLVRAETNCQSAESMGWPCTGKDLQLEVLRALRE</sequence>
<reference evidence="1" key="1">
    <citation type="submission" date="2023-10" db="EMBL/GenBank/DDBJ databases">
        <authorList>
            <person name="Chen Y."/>
            <person name="Shah S."/>
            <person name="Dougan E. K."/>
            <person name="Thang M."/>
            <person name="Chan C."/>
        </authorList>
    </citation>
    <scope>NUCLEOTIDE SEQUENCE [LARGE SCALE GENOMIC DNA]</scope>
</reference>
<dbReference type="Proteomes" id="UP001189429">
    <property type="component" value="Unassembled WGS sequence"/>
</dbReference>
<evidence type="ECO:0000313" key="2">
    <source>
        <dbReference type="Proteomes" id="UP001189429"/>
    </source>
</evidence>
<name>A0ABN9XQ01_9DINO</name>
<comment type="caution">
    <text evidence="1">The sequence shown here is derived from an EMBL/GenBank/DDBJ whole genome shotgun (WGS) entry which is preliminary data.</text>
</comment>
<feature type="non-terminal residue" evidence="1">
    <location>
        <position position="1"/>
    </location>
</feature>
<gene>
    <name evidence="1" type="ORF">PCOR1329_LOCUS77863</name>
</gene>
<dbReference type="EMBL" id="CAUYUJ010020813">
    <property type="protein sequence ID" value="CAK0900636.1"/>
    <property type="molecule type" value="Genomic_DNA"/>
</dbReference>
<evidence type="ECO:0000313" key="1">
    <source>
        <dbReference type="EMBL" id="CAK0900636.1"/>
    </source>
</evidence>
<organism evidence="1 2">
    <name type="scientific">Prorocentrum cordatum</name>
    <dbReference type="NCBI Taxonomy" id="2364126"/>
    <lineage>
        <taxon>Eukaryota</taxon>
        <taxon>Sar</taxon>
        <taxon>Alveolata</taxon>
        <taxon>Dinophyceae</taxon>
        <taxon>Prorocentrales</taxon>
        <taxon>Prorocentraceae</taxon>
        <taxon>Prorocentrum</taxon>
    </lineage>
</organism>
<protein>
    <submittedName>
        <fullName evidence="1">Uncharacterized protein</fullName>
    </submittedName>
</protein>
<proteinExistence type="predicted"/>
<keyword evidence="2" id="KW-1185">Reference proteome</keyword>
<accession>A0ABN9XQ01</accession>